<feature type="region of interest" description="Disordered" evidence="2">
    <location>
        <begin position="121"/>
        <end position="141"/>
    </location>
</feature>
<dbReference type="SUPFAM" id="SSF53474">
    <property type="entry name" value="alpha/beta-Hydrolases"/>
    <property type="match status" value="1"/>
</dbReference>
<organism evidence="5 6">
    <name type="scientific">Lupinus albus</name>
    <name type="common">White lupine</name>
    <name type="synonym">Lupinus termis</name>
    <dbReference type="NCBI Taxonomy" id="3870"/>
    <lineage>
        <taxon>Eukaryota</taxon>
        <taxon>Viridiplantae</taxon>
        <taxon>Streptophyta</taxon>
        <taxon>Embryophyta</taxon>
        <taxon>Tracheophyta</taxon>
        <taxon>Spermatophyta</taxon>
        <taxon>Magnoliopsida</taxon>
        <taxon>eudicotyledons</taxon>
        <taxon>Gunneridae</taxon>
        <taxon>Pentapetalae</taxon>
        <taxon>rosids</taxon>
        <taxon>fabids</taxon>
        <taxon>Fabales</taxon>
        <taxon>Fabaceae</taxon>
        <taxon>Papilionoideae</taxon>
        <taxon>50 kb inversion clade</taxon>
        <taxon>genistoids sensu lato</taxon>
        <taxon>core genistoids</taxon>
        <taxon>Genisteae</taxon>
        <taxon>Lupinus</taxon>
    </lineage>
</organism>
<dbReference type="GO" id="GO:0008970">
    <property type="term" value="F:phospholipase A1 activity"/>
    <property type="evidence" value="ECO:0007669"/>
    <property type="project" value="InterPro"/>
</dbReference>
<keyword evidence="3" id="KW-0812">Transmembrane</keyword>
<feature type="region of interest" description="Disordered" evidence="2">
    <location>
        <begin position="235"/>
        <end position="255"/>
    </location>
</feature>
<keyword evidence="3" id="KW-1133">Transmembrane helix</keyword>
<feature type="domain" description="Fungal lipase-type" evidence="4">
    <location>
        <begin position="360"/>
        <end position="497"/>
    </location>
</feature>
<feature type="compositionally biased region" description="Basic and acidic residues" evidence="2">
    <location>
        <begin position="236"/>
        <end position="255"/>
    </location>
</feature>
<evidence type="ECO:0000256" key="1">
    <source>
        <dbReference type="ARBA" id="ARBA00022801"/>
    </source>
</evidence>
<comment type="caution">
    <text evidence="5">The sequence shown here is derived from an EMBL/GenBank/DDBJ whole genome shotgun (WGS) entry which is preliminary data.</text>
</comment>
<dbReference type="PANTHER" id="PTHR46483:SF4">
    <property type="entry name" value="PHOSPHOLIPASE A1 PLIP2, CHLOROPLASTIC"/>
    <property type="match status" value="1"/>
</dbReference>
<dbReference type="InterPro" id="IPR029058">
    <property type="entry name" value="AB_hydrolase_fold"/>
</dbReference>
<sequence length="714" mass="78935">MEIMCLKSGISGIVPSISTAASLDSRAAANSSRVNAISRSAPLDKASQKSVFSSFSFKYPLESLWPRPRETGNSRYSGLALDDAVLEENAEAGHDAVEEGRNGNWVLKILRVNSVCKGEEGKKSVVEEGKDNESNENEENACKCNGCKVNDDDDDDEKEEENFQFDRDSFSRMLKRVSLAEARLYAQMSHLGNLAYSIPNINPAKLLKHYGLRLVTSSIEKKELTSAIVENNPQEVETKVKEEDDEERKEQKDHGYRVSASAAYHIAASAASYLHAQTRRVLPFKSSNALAGEGSLEGSSESVDINTEMASLMATTDSMTAVVAAKEEVKQAVADDLSSTRSSPCEWFVCDDDQSATRYFVIQGSETLASWQANLLFEPIQFEGLDVLVHRGIYEAAKGMYLQMLPEVHAHLKAHGSRATFRFSGHSLGGSLALLVNLMLLIRQELSICSLLPVITFGSPSIMCGGDSLLNKLGLPRSNVQAITMHRDIVPRAFSCNYPNHVAELLKAVNRNFRNHPCLDSQKLLFAPMGELLILQPDKKFSPSHPLLPSGSGLYILTCPLSESINTGKSLMAAQLVFLNSPHPLEILSDRSAYGSGGTIQRDHDMNSYVKTVRSVIRLELKQTRKARREQRRKVRWPLVLPSGIDGSIVVGRSMVSVNLGHSKYPFSGMIKTGRESLKRFSRLVASQHMHLFLLILFPARLLFLGTYNMTNFR</sequence>
<dbReference type="AlphaFoldDB" id="A0A6A4NFB1"/>
<accession>A0A6A4NFB1</accession>
<dbReference type="Pfam" id="PF01764">
    <property type="entry name" value="Lipase_3"/>
    <property type="match status" value="1"/>
</dbReference>
<keyword evidence="1" id="KW-0378">Hydrolase</keyword>
<evidence type="ECO:0000259" key="4">
    <source>
        <dbReference type="Pfam" id="PF01764"/>
    </source>
</evidence>
<reference evidence="6" key="1">
    <citation type="journal article" date="2020" name="Nat. Commun.">
        <title>Genome sequence of the cluster root forming white lupin.</title>
        <authorList>
            <person name="Hufnagel B."/>
            <person name="Marques A."/>
            <person name="Soriano A."/>
            <person name="Marques L."/>
            <person name="Divol F."/>
            <person name="Doumas P."/>
            <person name="Sallet E."/>
            <person name="Mancinotti D."/>
            <person name="Carrere S."/>
            <person name="Marande W."/>
            <person name="Arribat S."/>
            <person name="Keller J."/>
            <person name="Huneau C."/>
            <person name="Blein T."/>
            <person name="Aime D."/>
            <person name="Laguerre M."/>
            <person name="Taylor J."/>
            <person name="Schubert V."/>
            <person name="Nelson M."/>
            <person name="Geu-Flores F."/>
            <person name="Crespi M."/>
            <person name="Gallardo-Guerrero K."/>
            <person name="Delaux P.-M."/>
            <person name="Salse J."/>
            <person name="Berges H."/>
            <person name="Guyot R."/>
            <person name="Gouzy J."/>
            <person name="Peret B."/>
        </authorList>
    </citation>
    <scope>NUCLEOTIDE SEQUENCE [LARGE SCALE GENOMIC DNA]</scope>
    <source>
        <strain evidence="6">cv. Amiga</strain>
    </source>
</reference>
<dbReference type="EMBL" id="WOCE01000021">
    <property type="protein sequence ID" value="KAE9589485.1"/>
    <property type="molecule type" value="Genomic_DNA"/>
</dbReference>
<dbReference type="OrthoDB" id="438440at2759"/>
<dbReference type="Proteomes" id="UP000447434">
    <property type="component" value="Chromosome 21"/>
</dbReference>
<evidence type="ECO:0000313" key="5">
    <source>
        <dbReference type="EMBL" id="KAE9589485.1"/>
    </source>
</evidence>
<evidence type="ECO:0000256" key="2">
    <source>
        <dbReference type="SAM" id="MobiDB-lite"/>
    </source>
</evidence>
<keyword evidence="6" id="KW-1185">Reference proteome</keyword>
<protein>
    <submittedName>
        <fullName evidence="5">Putative galactolipase</fullName>
    </submittedName>
</protein>
<keyword evidence="3" id="KW-0472">Membrane</keyword>
<dbReference type="InterPro" id="IPR002921">
    <property type="entry name" value="Fungal_lipase-type"/>
</dbReference>
<dbReference type="CDD" id="cd00519">
    <property type="entry name" value="Lipase_3"/>
    <property type="match status" value="1"/>
</dbReference>
<dbReference type="GO" id="GO:0006629">
    <property type="term" value="P:lipid metabolic process"/>
    <property type="evidence" value="ECO:0007669"/>
    <property type="project" value="InterPro"/>
</dbReference>
<dbReference type="Gene3D" id="3.40.50.1820">
    <property type="entry name" value="alpha/beta hydrolase"/>
    <property type="match status" value="1"/>
</dbReference>
<dbReference type="PANTHER" id="PTHR46483">
    <property type="entry name" value="PHOSPHOLIPASE A1 PLIP2, CHLOROPLASTIC"/>
    <property type="match status" value="1"/>
</dbReference>
<evidence type="ECO:0000256" key="3">
    <source>
        <dbReference type="SAM" id="Phobius"/>
    </source>
</evidence>
<feature type="transmembrane region" description="Helical" evidence="3">
    <location>
        <begin position="690"/>
        <end position="708"/>
    </location>
</feature>
<gene>
    <name evidence="5" type="ORF">Lalb_Chr21g0309491</name>
</gene>
<proteinExistence type="predicted"/>
<dbReference type="InterPro" id="IPR043367">
    <property type="entry name" value="PLIP1/2/3"/>
</dbReference>
<name>A0A6A4NFB1_LUPAL</name>
<evidence type="ECO:0000313" key="6">
    <source>
        <dbReference type="Proteomes" id="UP000447434"/>
    </source>
</evidence>
<feature type="compositionally biased region" description="Basic and acidic residues" evidence="2">
    <location>
        <begin position="121"/>
        <end position="133"/>
    </location>
</feature>